<feature type="compositionally biased region" description="Polar residues" evidence="1">
    <location>
        <begin position="46"/>
        <end position="63"/>
    </location>
</feature>
<proteinExistence type="predicted"/>
<accession>A0A165QGZ4</accession>
<protein>
    <submittedName>
        <fullName evidence="2">Uncharacterized protein</fullName>
    </submittedName>
</protein>
<evidence type="ECO:0000256" key="1">
    <source>
        <dbReference type="SAM" id="MobiDB-lite"/>
    </source>
</evidence>
<feature type="region of interest" description="Disordered" evidence="1">
    <location>
        <begin position="21"/>
        <end position="63"/>
    </location>
</feature>
<dbReference type="Proteomes" id="UP000076727">
    <property type="component" value="Unassembled WGS sequence"/>
</dbReference>
<name>A0A165QGZ4_9APHY</name>
<dbReference type="EMBL" id="KV429058">
    <property type="protein sequence ID" value="KZT69459.1"/>
    <property type="molecule type" value="Genomic_DNA"/>
</dbReference>
<reference evidence="2 3" key="1">
    <citation type="journal article" date="2016" name="Mol. Biol. Evol.">
        <title>Comparative Genomics of Early-Diverging Mushroom-Forming Fungi Provides Insights into the Origins of Lignocellulose Decay Capabilities.</title>
        <authorList>
            <person name="Nagy L.G."/>
            <person name="Riley R."/>
            <person name="Tritt A."/>
            <person name="Adam C."/>
            <person name="Daum C."/>
            <person name="Floudas D."/>
            <person name="Sun H."/>
            <person name="Yadav J.S."/>
            <person name="Pangilinan J."/>
            <person name="Larsson K.H."/>
            <person name="Matsuura K."/>
            <person name="Barry K."/>
            <person name="Labutti K."/>
            <person name="Kuo R."/>
            <person name="Ohm R.A."/>
            <person name="Bhattacharya S.S."/>
            <person name="Shirouzu T."/>
            <person name="Yoshinaga Y."/>
            <person name="Martin F.M."/>
            <person name="Grigoriev I.V."/>
            <person name="Hibbett D.S."/>
        </authorList>
    </citation>
    <scope>NUCLEOTIDE SEQUENCE [LARGE SCALE GENOMIC DNA]</scope>
    <source>
        <strain evidence="2 3">L-15889</strain>
    </source>
</reference>
<evidence type="ECO:0000313" key="2">
    <source>
        <dbReference type="EMBL" id="KZT69459.1"/>
    </source>
</evidence>
<organism evidence="2 3">
    <name type="scientific">Daedalea quercina L-15889</name>
    <dbReference type="NCBI Taxonomy" id="1314783"/>
    <lineage>
        <taxon>Eukaryota</taxon>
        <taxon>Fungi</taxon>
        <taxon>Dikarya</taxon>
        <taxon>Basidiomycota</taxon>
        <taxon>Agaricomycotina</taxon>
        <taxon>Agaricomycetes</taxon>
        <taxon>Polyporales</taxon>
        <taxon>Fomitopsis</taxon>
    </lineage>
</organism>
<evidence type="ECO:0000313" key="3">
    <source>
        <dbReference type="Proteomes" id="UP000076727"/>
    </source>
</evidence>
<keyword evidence="3" id="KW-1185">Reference proteome</keyword>
<gene>
    <name evidence="2" type="ORF">DAEQUDRAFT_267154</name>
</gene>
<sequence length="151" mass="17065">MERRGRCAWVRAKDHVLYCSSGGPEPPDKRERTNHCSPDTWVGNRPPNQVGSGLPCQPSSGQNSFETSVVRAKSAFMVVHSGDAPSVIESQYDLACDQRQYPLCVRTEQGYTRKGMQWWPDSRAEEMDRGLNSWTREMAIRTCDWPPNCSA</sequence>
<dbReference type="AlphaFoldDB" id="A0A165QGZ4"/>